<organism evidence="1 2">
    <name type="scientific">Helianthus annuus</name>
    <name type="common">Common sunflower</name>
    <dbReference type="NCBI Taxonomy" id="4232"/>
    <lineage>
        <taxon>Eukaryota</taxon>
        <taxon>Viridiplantae</taxon>
        <taxon>Streptophyta</taxon>
        <taxon>Embryophyta</taxon>
        <taxon>Tracheophyta</taxon>
        <taxon>Spermatophyta</taxon>
        <taxon>Magnoliopsida</taxon>
        <taxon>eudicotyledons</taxon>
        <taxon>Gunneridae</taxon>
        <taxon>Pentapetalae</taxon>
        <taxon>asterids</taxon>
        <taxon>campanulids</taxon>
        <taxon>Asterales</taxon>
        <taxon>Asteraceae</taxon>
        <taxon>Asteroideae</taxon>
        <taxon>Heliantheae alliance</taxon>
        <taxon>Heliantheae</taxon>
        <taxon>Helianthus</taxon>
    </lineage>
</organism>
<dbReference type="InParanoid" id="A0A251U1I4"/>
<dbReference type="EMBL" id="CM007897">
    <property type="protein sequence ID" value="OTG17014.1"/>
    <property type="molecule type" value="Genomic_DNA"/>
</dbReference>
<evidence type="ECO:0000313" key="2">
    <source>
        <dbReference type="Proteomes" id="UP000215914"/>
    </source>
</evidence>
<protein>
    <submittedName>
        <fullName evidence="1">Uncharacterized protein</fullName>
    </submittedName>
</protein>
<dbReference type="AlphaFoldDB" id="A0A251U1I4"/>
<reference evidence="2" key="1">
    <citation type="journal article" date="2017" name="Nature">
        <title>The sunflower genome provides insights into oil metabolism, flowering and Asterid evolution.</title>
        <authorList>
            <person name="Badouin H."/>
            <person name="Gouzy J."/>
            <person name="Grassa C.J."/>
            <person name="Murat F."/>
            <person name="Staton S.E."/>
            <person name="Cottret L."/>
            <person name="Lelandais-Briere C."/>
            <person name="Owens G.L."/>
            <person name="Carrere S."/>
            <person name="Mayjonade B."/>
            <person name="Legrand L."/>
            <person name="Gill N."/>
            <person name="Kane N.C."/>
            <person name="Bowers J.E."/>
            <person name="Hubner S."/>
            <person name="Bellec A."/>
            <person name="Berard A."/>
            <person name="Berges H."/>
            <person name="Blanchet N."/>
            <person name="Boniface M.C."/>
            <person name="Brunel D."/>
            <person name="Catrice O."/>
            <person name="Chaidir N."/>
            <person name="Claudel C."/>
            <person name="Donnadieu C."/>
            <person name="Faraut T."/>
            <person name="Fievet G."/>
            <person name="Helmstetter N."/>
            <person name="King M."/>
            <person name="Knapp S.J."/>
            <person name="Lai Z."/>
            <person name="Le Paslier M.C."/>
            <person name="Lippi Y."/>
            <person name="Lorenzon L."/>
            <person name="Mandel J.R."/>
            <person name="Marage G."/>
            <person name="Marchand G."/>
            <person name="Marquand E."/>
            <person name="Bret-Mestries E."/>
            <person name="Morien E."/>
            <person name="Nambeesan S."/>
            <person name="Nguyen T."/>
            <person name="Pegot-Espagnet P."/>
            <person name="Pouilly N."/>
            <person name="Raftis F."/>
            <person name="Sallet E."/>
            <person name="Schiex T."/>
            <person name="Thomas J."/>
            <person name="Vandecasteele C."/>
            <person name="Vares D."/>
            <person name="Vear F."/>
            <person name="Vautrin S."/>
            <person name="Crespi M."/>
            <person name="Mangin B."/>
            <person name="Burke J.M."/>
            <person name="Salse J."/>
            <person name="Munos S."/>
            <person name="Vincourt P."/>
            <person name="Rieseberg L.H."/>
            <person name="Langlade N.B."/>
        </authorList>
    </citation>
    <scope>NUCLEOTIDE SEQUENCE [LARGE SCALE GENOMIC DNA]</scope>
    <source>
        <strain evidence="2">cv. SF193</strain>
    </source>
</reference>
<keyword evidence="2" id="KW-1185">Reference proteome</keyword>
<dbReference type="Proteomes" id="UP000215914">
    <property type="component" value="Chromosome 8"/>
</dbReference>
<evidence type="ECO:0000313" key="1">
    <source>
        <dbReference type="EMBL" id="OTG17014.1"/>
    </source>
</evidence>
<gene>
    <name evidence="1" type="ORF">HannXRQ_Chr08g0207421</name>
</gene>
<name>A0A251U1I4_HELAN</name>
<sequence>MMVVNVTTLGGQFCACISSYALLKLELRQYDSMMVEYDITDGLYPYTFISWIVQCASLT</sequence>
<accession>A0A251U1I4</accession>
<proteinExistence type="predicted"/>